<sequence>MTPVTTPVFDLPDHLADKADPALVAADEQHLAAVARALAEQVADLSDRLDVLRRSPGGKGRGALDRDLEIHRLSGRLRVLRRFGLDVCLGRMVLAAGSEPVYVGRLGLSDGSGRRLLVDWRSPAAEPFFAATHASPMGLLSRRRYRWTRGRVSDYWDEVFTADGLQGHAALDDQSAFIASLGSTRSARMRDVLSTIQADQDAIIRAGSRGTLVVEGGPGTGKTVVALHRAAYLLYSDPRLGPGRGGVLFVGPHQPYLSYVADVLPGLGEEGVLTCTVRDLVPEGAAAQPEADPEVARLKASAEMVRAVEPAVALYEEPPTEGMTVETPWADLWVSPADWAEAFGSVEPGTPHNEARDQVWEALLDLLVDQLNDEEVPAELLRRTLARDVGLARALDRAWPVLEAPELVADLWSVPAYLRRCAPWLDPDDVRRLQREETSPWTVSDLPLLDAARQRLGDPQASRRRRRREAEVAAQREYMDRVVDDLIAADDDGEGLVTALRQRDLRDALVDEGALPPADPDLLAGPFSHVVVDEAQELTDAEWQMLVRRCPSRSFTVVGDRAQARHGFPGSWSDRLARVGLDRVELTSLSINYRTPQEVMAEAEPVIRSVLPQAAVPRSVRSSGLPVVHAGTADLAGIVDGWLAAHHEGTVCVVGDPSFPPRPRVRSLSPEQVKGLEFDLVVLVAPERFGTGVAGTVDRYVAMTRATRQLVVLSAA</sequence>
<keyword evidence="3 5" id="KW-0347">Helicase</keyword>
<accession>A0A6A9V1Y6</accession>
<keyword evidence="2 5" id="KW-0378">Hydrolase</keyword>
<dbReference type="GO" id="GO:0043138">
    <property type="term" value="F:3'-5' DNA helicase activity"/>
    <property type="evidence" value="ECO:0007669"/>
    <property type="project" value="TreeGrafter"/>
</dbReference>
<name>A0A6A9V1Y6_9ACTN</name>
<dbReference type="InterPro" id="IPR027417">
    <property type="entry name" value="P-loop_NTPase"/>
</dbReference>
<feature type="domain" description="UvrD-like helicase ATP-binding" evidence="6">
    <location>
        <begin position="195"/>
        <end position="596"/>
    </location>
</feature>
<dbReference type="Proteomes" id="UP000435304">
    <property type="component" value="Unassembled WGS sequence"/>
</dbReference>
<dbReference type="RefSeq" id="WP_156611852.1">
    <property type="nucleotide sequence ID" value="NZ_WPCU01000010.1"/>
</dbReference>
<dbReference type="PANTHER" id="PTHR11070">
    <property type="entry name" value="UVRD / RECB / PCRA DNA HELICASE FAMILY MEMBER"/>
    <property type="match status" value="1"/>
</dbReference>
<dbReference type="GO" id="GO:0005524">
    <property type="term" value="F:ATP binding"/>
    <property type="evidence" value="ECO:0007669"/>
    <property type="project" value="UniProtKB-UniRule"/>
</dbReference>
<evidence type="ECO:0000256" key="2">
    <source>
        <dbReference type="ARBA" id="ARBA00022801"/>
    </source>
</evidence>
<evidence type="ECO:0000313" key="7">
    <source>
        <dbReference type="EMBL" id="MVA77593.1"/>
    </source>
</evidence>
<comment type="caution">
    <text evidence="7">The sequence shown here is derived from an EMBL/GenBank/DDBJ whole genome shotgun (WGS) entry which is preliminary data.</text>
</comment>
<proteinExistence type="predicted"/>
<dbReference type="GO" id="GO:0005829">
    <property type="term" value="C:cytosol"/>
    <property type="evidence" value="ECO:0007669"/>
    <property type="project" value="TreeGrafter"/>
</dbReference>
<keyword evidence="8" id="KW-1185">Reference proteome</keyword>
<evidence type="ECO:0000259" key="6">
    <source>
        <dbReference type="PROSITE" id="PS51198"/>
    </source>
</evidence>
<evidence type="ECO:0000256" key="3">
    <source>
        <dbReference type="ARBA" id="ARBA00022806"/>
    </source>
</evidence>
<dbReference type="Gene3D" id="3.40.50.300">
    <property type="entry name" value="P-loop containing nucleotide triphosphate hydrolases"/>
    <property type="match status" value="2"/>
</dbReference>
<evidence type="ECO:0000256" key="5">
    <source>
        <dbReference type="PROSITE-ProRule" id="PRU00560"/>
    </source>
</evidence>
<keyword evidence="1 5" id="KW-0547">Nucleotide-binding</keyword>
<dbReference type="PANTHER" id="PTHR11070:SF45">
    <property type="entry name" value="DNA 3'-5' HELICASE"/>
    <property type="match status" value="1"/>
</dbReference>
<dbReference type="EMBL" id="WPCU01000010">
    <property type="protein sequence ID" value="MVA77593.1"/>
    <property type="molecule type" value="Genomic_DNA"/>
</dbReference>
<evidence type="ECO:0000313" key="8">
    <source>
        <dbReference type="Proteomes" id="UP000435304"/>
    </source>
</evidence>
<reference evidence="7 8" key="1">
    <citation type="submission" date="2019-12" db="EMBL/GenBank/DDBJ databases">
        <title>Auraticoccus cholistani sp. nov., an actinomycete isolated from soil of Cholistan desert.</title>
        <authorList>
            <person name="Cheema M.T."/>
        </authorList>
    </citation>
    <scope>NUCLEOTIDE SEQUENCE [LARGE SCALE GENOMIC DNA]</scope>
    <source>
        <strain evidence="7 8">F435</strain>
    </source>
</reference>
<dbReference type="PROSITE" id="PS51198">
    <property type="entry name" value="UVRD_HELICASE_ATP_BIND"/>
    <property type="match status" value="1"/>
</dbReference>
<dbReference type="SUPFAM" id="SSF52540">
    <property type="entry name" value="P-loop containing nucleoside triphosphate hydrolases"/>
    <property type="match status" value="1"/>
</dbReference>
<dbReference type="GO" id="GO:0016787">
    <property type="term" value="F:hydrolase activity"/>
    <property type="evidence" value="ECO:0007669"/>
    <property type="project" value="UniProtKB-UniRule"/>
</dbReference>
<dbReference type="GO" id="GO:0003677">
    <property type="term" value="F:DNA binding"/>
    <property type="evidence" value="ECO:0007669"/>
    <property type="project" value="InterPro"/>
</dbReference>
<dbReference type="GO" id="GO:0000725">
    <property type="term" value="P:recombinational repair"/>
    <property type="evidence" value="ECO:0007669"/>
    <property type="project" value="TreeGrafter"/>
</dbReference>
<organism evidence="7 8">
    <name type="scientific">Auraticoccus cholistanensis</name>
    <dbReference type="NCBI Taxonomy" id="2656650"/>
    <lineage>
        <taxon>Bacteria</taxon>
        <taxon>Bacillati</taxon>
        <taxon>Actinomycetota</taxon>
        <taxon>Actinomycetes</taxon>
        <taxon>Propionibacteriales</taxon>
        <taxon>Propionibacteriaceae</taxon>
        <taxon>Auraticoccus</taxon>
    </lineage>
</organism>
<feature type="binding site" evidence="5">
    <location>
        <begin position="216"/>
        <end position="223"/>
    </location>
    <ligand>
        <name>ATP</name>
        <dbReference type="ChEBI" id="CHEBI:30616"/>
    </ligand>
</feature>
<dbReference type="InterPro" id="IPR014016">
    <property type="entry name" value="UvrD-like_ATP-bd"/>
</dbReference>
<evidence type="ECO:0000256" key="4">
    <source>
        <dbReference type="ARBA" id="ARBA00022840"/>
    </source>
</evidence>
<evidence type="ECO:0000256" key="1">
    <source>
        <dbReference type="ARBA" id="ARBA00022741"/>
    </source>
</evidence>
<dbReference type="AlphaFoldDB" id="A0A6A9V1Y6"/>
<gene>
    <name evidence="7" type="ORF">GC722_16440</name>
</gene>
<protein>
    <submittedName>
        <fullName evidence="7">AAA family ATPase</fullName>
    </submittedName>
</protein>
<keyword evidence="4 5" id="KW-0067">ATP-binding</keyword>
<dbReference type="NCBIfam" id="NF041254">
    <property type="entry name" value="motor_HelR"/>
    <property type="match status" value="1"/>
</dbReference>
<dbReference type="InterPro" id="IPR000212">
    <property type="entry name" value="DNA_helicase_UvrD/REP"/>
</dbReference>